<evidence type="ECO:0000313" key="3">
    <source>
        <dbReference type="Proteomes" id="UP001549162"/>
    </source>
</evidence>
<dbReference type="Proteomes" id="UP001549162">
    <property type="component" value="Unassembled WGS sequence"/>
</dbReference>
<dbReference type="InterPro" id="IPR004509">
    <property type="entry name" value="Competence_ComEA_HhH"/>
</dbReference>
<feature type="domain" description="Helix-hairpin-helix DNA-binding motif class 1" evidence="1">
    <location>
        <begin position="190"/>
        <end position="209"/>
    </location>
</feature>
<dbReference type="NCBIfam" id="TIGR00426">
    <property type="entry name" value="competence protein ComEA helix-hairpin-helix repeat region"/>
    <property type="match status" value="1"/>
</dbReference>
<dbReference type="InterPro" id="IPR003583">
    <property type="entry name" value="Hlx-hairpin-Hlx_DNA-bd_motif"/>
</dbReference>
<dbReference type="RefSeq" id="WP_354368071.1">
    <property type="nucleotide sequence ID" value="NZ_JBEPMA010000005.1"/>
</dbReference>
<dbReference type="SUPFAM" id="SSF47781">
    <property type="entry name" value="RuvA domain 2-like"/>
    <property type="match status" value="1"/>
</dbReference>
<comment type="caution">
    <text evidence="2">The sequence shown here is derived from an EMBL/GenBank/DDBJ whole genome shotgun (WGS) entry which is preliminary data.</text>
</comment>
<keyword evidence="3" id="KW-1185">Reference proteome</keyword>
<dbReference type="InterPro" id="IPR051675">
    <property type="entry name" value="Endo/Exo/Phosphatase_dom_1"/>
</dbReference>
<proteinExistence type="predicted"/>
<accession>A0ABV2J9R3</accession>
<dbReference type="SMART" id="SM00278">
    <property type="entry name" value="HhH1"/>
    <property type="match status" value="2"/>
</dbReference>
<organism evidence="2 3">
    <name type="scientific">Peptoniphilus olsenii</name>
    <dbReference type="NCBI Taxonomy" id="411570"/>
    <lineage>
        <taxon>Bacteria</taxon>
        <taxon>Bacillati</taxon>
        <taxon>Bacillota</taxon>
        <taxon>Tissierellia</taxon>
        <taxon>Tissierellales</taxon>
        <taxon>Peptoniphilaceae</taxon>
        <taxon>Peptoniphilus</taxon>
    </lineage>
</organism>
<dbReference type="Pfam" id="PF12836">
    <property type="entry name" value="HHH_3"/>
    <property type="match status" value="1"/>
</dbReference>
<dbReference type="PANTHER" id="PTHR21180">
    <property type="entry name" value="ENDONUCLEASE/EXONUCLEASE/PHOSPHATASE FAMILY DOMAIN-CONTAINING PROTEIN 1"/>
    <property type="match status" value="1"/>
</dbReference>
<dbReference type="PANTHER" id="PTHR21180:SF32">
    <property type="entry name" value="ENDONUCLEASE_EXONUCLEASE_PHOSPHATASE FAMILY DOMAIN-CONTAINING PROTEIN 1"/>
    <property type="match status" value="1"/>
</dbReference>
<evidence type="ECO:0000259" key="1">
    <source>
        <dbReference type="SMART" id="SM00278"/>
    </source>
</evidence>
<sequence>MNFNFLKKNLSYFLILLLLVFIGYQVYSPNDEYDKELLSIDTSDEKSFSQNNDIESDNLEINSNSENQAQELFVHVSGAVKNPGLYKLSLGSRVADAIELAGGALENANLDVINLAKKLNDEEKIYLPLLGEDLPPAVATNSSNINSSNLPKINLNTADHKELTQIPGVGEKTADKIIEYRANSPFNTIDDLKRVDGIGDKKFESMRDFVTT</sequence>
<dbReference type="Gene3D" id="1.10.150.310">
    <property type="entry name" value="Tex RuvX-like domain-like"/>
    <property type="match status" value="1"/>
</dbReference>
<protein>
    <submittedName>
        <fullName evidence="2">Competence protein ComEA</fullName>
    </submittedName>
</protein>
<dbReference type="Pfam" id="PF10531">
    <property type="entry name" value="SLBB"/>
    <property type="match status" value="1"/>
</dbReference>
<evidence type="ECO:0000313" key="2">
    <source>
        <dbReference type="EMBL" id="MET3617530.1"/>
    </source>
</evidence>
<dbReference type="InterPro" id="IPR019554">
    <property type="entry name" value="Soluble_ligand-bd"/>
</dbReference>
<feature type="domain" description="Helix-hairpin-helix DNA-binding motif class 1" evidence="1">
    <location>
        <begin position="161"/>
        <end position="180"/>
    </location>
</feature>
<dbReference type="SUPFAM" id="SSF142984">
    <property type="entry name" value="Nqo1 middle domain-like"/>
    <property type="match status" value="1"/>
</dbReference>
<name>A0ABV2J9R3_9FIRM</name>
<reference evidence="2 3" key="1">
    <citation type="submission" date="2024-06" db="EMBL/GenBank/DDBJ databases">
        <title>Genomic Encyclopedia of Type Strains, Phase IV (KMG-IV): sequencing the most valuable type-strain genomes for metagenomic binning, comparative biology and taxonomic classification.</title>
        <authorList>
            <person name="Goeker M."/>
        </authorList>
    </citation>
    <scope>NUCLEOTIDE SEQUENCE [LARGE SCALE GENOMIC DNA]</scope>
    <source>
        <strain evidence="2 3">DSM 21460</strain>
    </source>
</reference>
<dbReference type="Gene3D" id="3.10.560.10">
    <property type="entry name" value="Outer membrane lipoprotein wza domain like"/>
    <property type="match status" value="1"/>
</dbReference>
<dbReference type="EMBL" id="JBEPMA010000005">
    <property type="protein sequence ID" value="MET3617530.1"/>
    <property type="molecule type" value="Genomic_DNA"/>
</dbReference>
<dbReference type="InterPro" id="IPR010994">
    <property type="entry name" value="RuvA_2-like"/>
</dbReference>
<gene>
    <name evidence="2" type="ORF">ABID14_001161</name>
</gene>